<evidence type="ECO:0000256" key="4">
    <source>
        <dbReference type="ARBA" id="ARBA00023002"/>
    </source>
</evidence>
<evidence type="ECO:0000256" key="5">
    <source>
        <dbReference type="ARBA" id="ARBA00023004"/>
    </source>
</evidence>
<dbReference type="Pfam" id="PF03055">
    <property type="entry name" value="RPE65"/>
    <property type="match status" value="1"/>
</dbReference>
<accession>H2ZKP6</accession>
<comment type="cofactor">
    <cofactor evidence="1">
        <name>Fe(2+)</name>
        <dbReference type="ChEBI" id="CHEBI:29033"/>
    </cofactor>
</comment>
<reference evidence="6" key="3">
    <citation type="submission" date="2025-09" db="UniProtKB">
        <authorList>
            <consortium name="Ensembl"/>
        </authorList>
    </citation>
    <scope>IDENTIFICATION</scope>
</reference>
<dbReference type="GeneTree" id="ENSGT00950000182913"/>
<evidence type="ECO:0000256" key="1">
    <source>
        <dbReference type="ARBA" id="ARBA00001954"/>
    </source>
</evidence>
<dbReference type="PANTHER" id="PTHR10543:SF24">
    <property type="entry name" value="CAROTENOID ISOMEROOXYGENASE"/>
    <property type="match status" value="1"/>
</dbReference>
<evidence type="ECO:0000313" key="7">
    <source>
        <dbReference type="Proteomes" id="UP000007875"/>
    </source>
</evidence>
<dbReference type="AlphaFoldDB" id="H2ZKP6"/>
<keyword evidence="4" id="KW-0560">Oxidoreductase</keyword>
<sequence>MATKKPDKRQQCTGFIKNSEEINSTECLIKGCMPTWLNGDVVRNGPGEFDIGPDTFDHWFDGHAILHRFSIANGKVVYNSKFQKSKTYQKNHEHSRIVIGEFATASRPDPCKNIFQRVATKFTQSKPESDNANVNIAKL</sequence>
<dbReference type="GO" id="GO:0003834">
    <property type="term" value="F:beta-carotene 15,15'-dioxygenase activity"/>
    <property type="evidence" value="ECO:0007669"/>
    <property type="project" value="TreeGrafter"/>
</dbReference>
<dbReference type="STRING" id="51511.ENSCSAVP00000018162"/>
<name>H2ZKP6_CIOSA</name>
<proteinExistence type="inferred from homology"/>
<comment type="similarity">
    <text evidence="2">Belongs to the carotenoid oxygenase family.</text>
</comment>
<dbReference type="Ensembl" id="ENSCSAVT00000018359.1">
    <property type="protein sequence ID" value="ENSCSAVP00000018162.1"/>
    <property type="gene ID" value="ENSCSAVG00000010687.1"/>
</dbReference>
<dbReference type="eggNOG" id="KOG1285">
    <property type="taxonomic scope" value="Eukaryota"/>
</dbReference>
<keyword evidence="7" id="KW-1185">Reference proteome</keyword>
<dbReference type="PANTHER" id="PTHR10543">
    <property type="entry name" value="BETA-CAROTENE DIOXYGENASE"/>
    <property type="match status" value="1"/>
</dbReference>
<protein>
    <submittedName>
        <fullName evidence="6">Uncharacterized protein</fullName>
    </submittedName>
</protein>
<dbReference type="OMA" id="QCERIGN"/>
<reference evidence="6" key="2">
    <citation type="submission" date="2025-08" db="UniProtKB">
        <authorList>
            <consortium name="Ensembl"/>
        </authorList>
    </citation>
    <scope>IDENTIFICATION</scope>
</reference>
<dbReference type="HOGENOM" id="CLU_1849570_0_0_1"/>
<evidence type="ECO:0000313" key="6">
    <source>
        <dbReference type="Ensembl" id="ENSCSAVP00000018162.1"/>
    </source>
</evidence>
<keyword evidence="5" id="KW-0408">Iron</keyword>
<evidence type="ECO:0000256" key="2">
    <source>
        <dbReference type="ARBA" id="ARBA00006787"/>
    </source>
</evidence>
<dbReference type="InterPro" id="IPR004294">
    <property type="entry name" value="Carotenoid_Oase"/>
</dbReference>
<keyword evidence="3" id="KW-0479">Metal-binding</keyword>
<evidence type="ECO:0000256" key="3">
    <source>
        <dbReference type="ARBA" id="ARBA00022723"/>
    </source>
</evidence>
<dbReference type="GO" id="GO:0016121">
    <property type="term" value="P:carotene catabolic process"/>
    <property type="evidence" value="ECO:0007669"/>
    <property type="project" value="TreeGrafter"/>
</dbReference>
<dbReference type="GO" id="GO:0046872">
    <property type="term" value="F:metal ion binding"/>
    <property type="evidence" value="ECO:0007669"/>
    <property type="project" value="UniProtKB-KW"/>
</dbReference>
<reference evidence="7" key="1">
    <citation type="submission" date="2003-08" db="EMBL/GenBank/DDBJ databases">
        <authorList>
            <person name="Birren B."/>
            <person name="Nusbaum C."/>
            <person name="Abebe A."/>
            <person name="Abouelleil A."/>
            <person name="Adekoya E."/>
            <person name="Ait-zahra M."/>
            <person name="Allen N."/>
            <person name="Allen T."/>
            <person name="An P."/>
            <person name="Anderson M."/>
            <person name="Anderson S."/>
            <person name="Arachchi H."/>
            <person name="Armbruster J."/>
            <person name="Bachantsang P."/>
            <person name="Baldwin J."/>
            <person name="Barry A."/>
            <person name="Bayul T."/>
            <person name="Blitshsteyn B."/>
            <person name="Bloom T."/>
            <person name="Blye J."/>
            <person name="Boguslavskiy L."/>
            <person name="Borowsky M."/>
            <person name="Boukhgalter B."/>
            <person name="Brunache A."/>
            <person name="Butler J."/>
            <person name="Calixte N."/>
            <person name="Calvo S."/>
            <person name="Camarata J."/>
            <person name="Campo K."/>
            <person name="Chang J."/>
            <person name="Cheshatsang Y."/>
            <person name="Citroen M."/>
            <person name="Collymore A."/>
            <person name="Considine T."/>
            <person name="Cook A."/>
            <person name="Cooke P."/>
            <person name="Corum B."/>
            <person name="Cuomo C."/>
            <person name="David R."/>
            <person name="Dawoe T."/>
            <person name="Degray S."/>
            <person name="Dodge S."/>
            <person name="Dooley K."/>
            <person name="Dorje P."/>
            <person name="Dorjee K."/>
            <person name="Dorris L."/>
            <person name="Duffey N."/>
            <person name="Dupes A."/>
            <person name="Elkins T."/>
            <person name="Engels R."/>
            <person name="Erickson J."/>
            <person name="Farina A."/>
            <person name="Faro S."/>
            <person name="Ferreira P."/>
            <person name="Fischer H."/>
            <person name="Fitzgerald M."/>
            <person name="Foley K."/>
            <person name="Gage D."/>
            <person name="Galagan J."/>
            <person name="Gearin G."/>
            <person name="Gnerre S."/>
            <person name="Gnirke A."/>
            <person name="Goyette A."/>
            <person name="Graham J."/>
            <person name="Grandbois E."/>
            <person name="Gyaltsen K."/>
            <person name="Hafez N."/>
            <person name="Hagopian D."/>
            <person name="Hagos B."/>
            <person name="Hall J."/>
            <person name="Hatcher B."/>
            <person name="Heller A."/>
            <person name="Higgins H."/>
            <person name="Honan T."/>
            <person name="Horn A."/>
            <person name="Houde N."/>
            <person name="Hughes L."/>
            <person name="Hulme W."/>
            <person name="Husby E."/>
            <person name="Iliev I."/>
            <person name="Jaffe D."/>
            <person name="Jones C."/>
            <person name="Kamal M."/>
            <person name="Kamat A."/>
            <person name="Kamvysselis M."/>
            <person name="Karlsson E."/>
            <person name="Kells C."/>
            <person name="Kieu A."/>
            <person name="Kisner P."/>
            <person name="Kodira C."/>
            <person name="Kulbokas E."/>
            <person name="Labutti K."/>
            <person name="Lama D."/>
            <person name="Landers T."/>
            <person name="Leger J."/>
            <person name="Levine S."/>
            <person name="Lewis D."/>
            <person name="Lewis T."/>
            <person name="Lindblad-toh K."/>
            <person name="Liu X."/>
            <person name="Lokyitsang T."/>
            <person name="Lokyitsang Y."/>
            <person name="Lucien O."/>
            <person name="Lui A."/>
            <person name="Ma L.J."/>
            <person name="Mabbitt R."/>
            <person name="Macdonald J."/>
            <person name="Maclean C."/>
            <person name="Major J."/>
            <person name="Manning J."/>
            <person name="Marabella R."/>
            <person name="Maru K."/>
            <person name="Matthews C."/>
            <person name="Mauceli E."/>
            <person name="Mccarthy M."/>
            <person name="Mcdonough S."/>
            <person name="Mcghee T."/>
            <person name="Meldrim J."/>
            <person name="Meneus L."/>
            <person name="Mesirov J."/>
            <person name="Mihalev A."/>
            <person name="Mihova T."/>
            <person name="Mikkelsen T."/>
            <person name="Mlenga V."/>
            <person name="Moru K."/>
            <person name="Mozes J."/>
            <person name="Mulrain L."/>
            <person name="Munson G."/>
            <person name="Naylor J."/>
            <person name="Newes C."/>
            <person name="Nguyen C."/>
            <person name="Nguyen N."/>
            <person name="Nguyen T."/>
            <person name="Nicol R."/>
            <person name="Nielsen C."/>
            <person name="Nizzari M."/>
            <person name="Norbu C."/>
            <person name="Norbu N."/>
            <person name="O'donnell P."/>
            <person name="Okoawo O."/>
            <person name="O'leary S."/>
            <person name="Omotosho B."/>
            <person name="O'neill K."/>
            <person name="Osman S."/>
            <person name="Parker S."/>
            <person name="Perrin D."/>
            <person name="Phunkhang P."/>
            <person name="Piqani B."/>
            <person name="Purcell S."/>
            <person name="Rachupka T."/>
            <person name="Ramasamy U."/>
            <person name="Rameau R."/>
            <person name="Ray V."/>
            <person name="Raymond C."/>
            <person name="Retta R."/>
            <person name="Richardson S."/>
            <person name="Rise C."/>
            <person name="Rodriguez J."/>
            <person name="Rogers J."/>
            <person name="Rogov P."/>
            <person name="Rutman M."/>
            <person name="Schupbach R."/>
            <person name="Seaman C."/>
            <person name="Settipalli S."/>
            <person name="Sharpe T."/>
            <person name="Sheridan J."/>
            <person name="Sherpa N."/>
            <person name="Shi J."/>
            <person name="Smirnov S."/>
            <person name="Smith C."/>
            <person name="Sougnez C."/>
            <person name="Spencer B."/>
            <person name="Stalker J."/>
            <person name="Stange-thomann N."/>
            <person name="Stavropoulos S."/>
            <person name="Stetson K."/>
            <person name="Stone C."/>
            <person name="Stone S."/>
            <person name="Stubbs M."/>
            <person name="Talamas J."/>
            <person name="Tchuinga P."/>
            <person name="Tenzing P."/>
            <person name="Tesfaye S."/>
            <person name="Theodore J."/>
            <person name="Thoulutsang Y."/>
            <person name="Topham K."/>
            <person name="Towey S."/>
            <person name="Tsamla T."/>
            <person name="Tsomo N."/>
            <person name="Vallee D."/>
            <person name="Vassiliev H."/>
            <person name="Venkataraman V."/>
            <person name="Vinson J."/>
            <person name="Vo A."/>
            <person name="Wade C."/>
            <person name="Wang S."/>
            <person name="Wangchuk T."/>
            <person name="Wangdi T."/>
            <person name="Whittaker C."/>
            <person name="Wilkinson J."/>
            <person name="Wu Y."/>
            <person name="Wyman D."/>
            <person name="Yadav S."/>
            <person name="Yang S."/>
            <person name="Yang X."/>
            <person name="Yeager S."/>
            <person name="Yee E."/>
            <person name="Young G."/>
            <person name="Zainoun J."/>
            <person name="Zembeck L."/>
            <person name="Zimmer A."/>
            <person name="Zody M."/>
            <person name="Lander E."/>
        </authorList>
    </citation>
    <scope>NUCLEOTIDE SEQUENCE [LARGE SCALE GENOMIC DNA]</scope>
</reference>
<dbReference type="Proteomes" id="UP000007875">
    <property type="component" value="Unassembled WGS sequence"/>
</dbReference>
<organism evidence="6 7">
    <name type="scientific">Ciona savignyi</name>
    <name type="common">Pacific transparent sea squirt</name>
    <dbReference type="NCBI Taxonomy" id="51511"/>
    <lineage>
        <taxon>Eukaryota</taxon>
        <taxon>Metazoa</taxon>
        <taxon>Chordata</taxon>
        <taxon>Tunicata</taxon>
        <taxon>Ascidiacea</taxon>
        <taxon>Phlebobranchia</taxon>
        <taxon>Cionidae</taxon>
        <taxon>Ciona</taxon>
    </lineage>
</organism>
<dbReference type="GO" id="GO:0010436">
    <property type="term" value="F:carotenoid dioxygenase activity"/>
    <property type="evidence" value="ECO:0007669"/>
    <property type="project" value="TreeGrafter"/>
</dbReference>
<dbReference type="InParanoid" id="H2ZKP6"/>
<dbReference type="GO" id="GO:0042574">
    <property type="term" value="P:retinal metabolic process"/>
    <property type="evidence" value="ECO:0007669"/>
    <property type="project" value="TreeGrafter"/>
</dbReference>